<dbReference type="Gene3D" id="3.90.180.10">
    <property type="entry name" value="Medium-chain alcohol dehydrogenases, catalytic domain"/>
    <property type="match status" value="1"/>
</dbReference>
<dbReference type="SUPFAM" id="SSF51735">
    <property type="entry name" value="NAD(P)-binding Rossmann-fold domains"/>
    <property type="match status" value="1"/>
</dbReference>
<dbReference type="Proteomes" id="UP000262583">
    <property type="component" value="Chromosome"/>
</dbReference>
<dbReference type="InterPro" id="IPR050129">
    <property type="entry name" value="Zn_alcohol_dh"/>
</dbReference>
<feature type="domain" description="Alcohol dehydrogenase-like C-terminal" evidence="2">
    <location>
        <begin position="184"/>
        <end position="332"/>
    </location>
</feature>
<dbReference type="Gene3D" id="3.40.50.720">
    <property type="entry name" value="NAD(P)-binding Rossmann-like Domain"/>
    <property type="match status" value="1"/>
</dbReference>
<keyword evidence="1" id="KW-0560">Oxidoreductase</keyword>
<dbReference type="Pfam" id="PF00107">
    <property type="entry name" value="ADH_zinc_N"/>
    <property type="match status" value="1"/>
</dbReference>
<dbReference type="Pfam" id="PF08240">
    <property type="entry name" value="ADH_N"/>
    <property type="match status" value="1"/>
</dbReference>
<dbReference type="SUPFAM" id="SSF50129">
    <property type="entry name" value="GroES-like"/>
    <property type="match status" value="1"/>
</dbReference>
<organism evidence="4 5">
    <name type="scientific">Sumerlaea chitinivorans</name>
    <dbReference type="NCBI Taxonomy" id="2250252"/>
    <lineage>
        <taxon>Bacteria</taxon>
        <taxon>Candidatus Sumerlaeota</taxon>
        <taxon>Candidatus Sumerlaeia</taxon>
        <taxon>Candidatus Sumerlaeales</taxon>
        <taxon>Candidatus Sumerlaeaceae</taxon>
        <taxon>Candidatus Sumerlaea</taxon>
    </lineage>
</organism>
<evidence type="ECO:0000256" key="1">
    <source>
        <dbReference type="ARBA" id="ARBA00023002"/>
    </source>
</evidence>
<evidence type="ECO:0000259" key="3">
    <source>
        <dbReference type="Pfam" id="PF08240"/>
    </source>
</evidence>
<accession>A0A2Z4Y7Q7</accession>
<dbReference type="EMBL" id="CP030759">
    <property type="protein sequence ID" value="AXA37261.1"/>
    <property type="molecule type" value="Genomic_DNA"/>
</dbReference>
<evidence type="ECO:0000259" key="2">
    <source>
        <dbReference type="Pfam" id="PF00107"/>
    </source>
</evidence>
<name>A0A2Z4Y7Q7_SUMC1</name>
<dbReference type="KEGG" id="schv:BRCON_2504"/>
<dbReference type="InterPro" id="IPR013154">
    <property type="entry name" value="ADH-like_N"/>
</dbReference>
<dbReference type="InterPro" id="IPR011032">
    <property type="entry name" value="GroES-like_sf"/>
</dbReference>
<dbReference type="InterPro" id="IPR013149">
    <property type="entry name" value="ADH-like_C"/>
</dbReference>
<gene>
    <name evidence="4" type="ORF">BRCON_2504</name>
</gene>
<feature type="domain" description="Alcohol dehydrogenase-like N-terminal" evidence="3">
    <location>
        <begin position="29"/>
        <end position="144"/>
    </location>
</feature>
<sequence length="372" mass="39758">MPQAYLSAVLTAPQKVDLREAPFPPKLEANEVLIEVAAAGICGTDLAIYSGEYRVPLPLVLGHEFSGRVVESSAGARGKWLVGRWVTAEINNTCVAYGRRSRCEACRRGLPTHCQRRTVVGIVGHDGAFAQYLRVPIGSVHVLPRVISPKAGVFVEPLAAAIRTFELTPLAGGETVVVLGCGRLGKLIALVAHKLGARVIAVGRTATKIAAVAEYASELVALGDHALEFPPQAVPKRKNGGRLRVQRLANAGELQMLVMDRTRGLGADVVVEATGCAQNLELALKLVRPRGTIALKSTPGVPMERWDTTMTAVDEVCIQGSRCGPFDKAIAFMEEHGVPNESWITAEFPLERCAEALDAARTQPKVILTIGS</sequence>
<evidence type="ECO:0000313" key="4">
    <source>
        <dbReference type="EMBL" id="AXA37261.1"/>
    </source>
</evidence>
<dbReference type="PANTHER" id="PTHR43401:SF2">
    <property type="entry name" value="L-THREONINE 3-DEHYDROGENASE"/>
    <property type="match status" value="1"/>
</dbReference>
<dbReference type="PANTHER" id="PTHR43401">
    <property type="entry name" value="L-THREONINE 3-DEHYDROGENASE"/>
    <property type="match status" value="1"/>
</dbReference>
<protein>
    <submittedName>
        <fullName evidence="4">Dehydrogenase</fullName>
    </submittedName>
</protein>
<proteinExistence type="predicted"/>
<reference evidence="4 5" key="1">
    <citation type="submission" date="2018-05" db="EMBL/GenBank/DDBJ databases">
        <title>A metagenomic window into the 2 km-deep terrestrial subsurface aquifer revealed taxonomically and functionally diverse microbial community comprising novel uncultured bacterial lineages.</title>
        <authorList>
            <person name="Kadnikov V.V."/>
            <person name="Mardanov A.V."/>
            <person name="Beletsky A.V."/>
            <person name="Banks D."/>
            <person name="Pimenov N.V."/>
            <person name="Frank Y.A."/>
            <person name="Karnachuk O.V."/>
            <person name="Ravin N.V."/>
        </authorList>
    </citation>
    <scope>NUCLEOTIDE SEQUENCE [LARGE SCALE GENOMIC DNA]</scope>
    <source>
        <strain evidence="4">BY</strain>
    </source>
</reference>
<evidence type="ECO:0000313" key="5">
    <source>
        <dbReference type="Proteomes" id="UP000262583"/>
    </source>
</evidence>
<dbReference type="AlphaFoldDB" id="A0A2Z4Y7Q7"/>
<dbReference type="GO" id="GO:0016491">
    <property type="term" value="F:oxidoreductase activity"/>
    <property type="evidence" value="ECO:0007669"/>
    <property type="project" value="UniProtKB-KW"/>
</dbReference>
<dbReference type="InterPro" id="IPR036291">
    <property type="entry name" value="NAD(P)-bd_dom_sf"/>
</dbReference>